<dbReference type="GO" id="GO:0015627">
    <property type="term" value="C:type II protein secretion system complex"/>
    <property type="evidence" value="ECO:0007669"/>
    <property type="project" value="TreeGrafter"/>
</dbReference>
<keyword evidence="4" id="KW-1185">Reference proteome</keyword>
<dbReference type="Proteomes" id="UP000093501">
    <property type="component" value="Unassembled WGS sequence"/>
</dbReference>
<feature type="region of interest" description="Disordered" evidence="1">
    <location>
        <begin position="1"/>
        <end position="56"/>
    </location>
</feature>
<keyword evidence="2" id="KW-0812">Transmembrane</keyword>
<dbReference type="GO" id="GO:0003677">
    <property type="term" value="F:DNA binding"/>
    <property type="evidence" value="ECO:0007669"/>
    <property type="project" value="InterPro"/>
</dbReference>
<dbReference type="Pfam" id="PF12836">
    <property type="entry name" value="HHH_3"/>
    <property type="match status" value="1"/>
</dbReference>
<feature type="compositionally biased region" description="Low complexity" evidence="1">
    <location>
        <begin position="19"/>
        <end position="29"/>
    </location>
</feature>
<dbReference type="GO" id="GO:0006281">
    <property type="term" value="P:DNA repair"/>
    <property type="evidence" value="ECO:0007669"/>
    <property type="project" value="InterPro"/>
</dbReference>
<evidence type="ECO:0000256" key="2">
    <source>
        <dbReference type="SAM" id="Phobius"/>
    </source>
</evidence>
<dbReference type="Gene3D" id="3.10.560.10">
    <property type="entry name" value="Outer membrane lipoprotein wza domain like"/>
    <property type="match status" value="1"/>
</dbReference>
<keyword evidence="2" id="KW-0472">Membrane</keyword>
<evidence type="ECO:0000313" key="4">
    <source>
        <dbReference type="Proteomes" id="UP000093501"/>
    </source>
</evidence>
<dbReference type="PANTHER" id="PTHR21180:SF32">
    <property type="entry name" value="ENDONUCLEASE_EXONUCLEASE_PHOSPHATASE FAMILY DOMAIN-CONTAINING PROTEIN 1"/>
    <property type="match status" value="1"/>
</dbReference>
<proteinExistence type="predicted"/>
<evidence type="ECO:0000313" key="3">
    <source>
        <dbReference type="EMBL" id="OCL33037.1"/>
    </source>
</evidence>
<dbReference type="Pfam" id="PF10531">
    <property type="entry name" value="SLBB"/>
    <property type="match status" value="1"/>
</dbReference>
<feature type="transmembrane region" description="Helical" evidence="2">
    <location>
        <begin position="63"/>
        <end position="82"/>
    </location>
</feature>
<gene>
    <name evidence="3" type="ORF">BCR15_07100</name>
</gene>
<keyword evidence="2" id="KW-1133">Transmembrane helix</keyword>
<dbReference type="SMART" id="SM00278">
    <property type="entry name" value="HhH1"/>
    <property type="match status" value="2"/>
</dbReference>
<name>A0A1C0AKE5_9ACTN</name>
<dbReference type="NCBIfam" id="TIGR00426">
    <property type="entry name" value="competence protein ComEA helix-hairpin-helix repeat region"/>
    <property type="match status" value="1"/>
</dbReference>
<accession>A0A1C0AKE5</accession>
<dbReference type="PANTHER" id="PTHR21180">
    <property type="entry name" value="ENDONUCLEASE/EXONUCLEASE/PHOSPHATASE FAMILY DOMAIN-CONTAINING PROTEIN 1"/>
    <property type="match status" value="1"/>
</dbReference>
<dbReference type="InterPro" id="IPR003583">
    <property type="entry name" value="Hlx-hairpin-Hlx_DNA-bd_motif"/>
</dbReference>
<dbReference type="InterPro" id="IPR051675">
    <property type="entry name" value="Endo/Exo/Phosphatase_dom_1"/>
</dbReference>
<feature type="compositionally biased region" description="Pro residues" evidence="1">
    <location>
        <begin position="33"/>
        <end position="52"/>
    </location>
</feature>
<dbReference type="RefSeq" id="WP_068752143.1">
    <property type="nucleotide sequence ID" value="NZ_JBDXXE010000001.1"/>
</dbReference>
<protein>
    <submittedName>
        <fullName evidence="3">Uncharacterized protein</fullName>
    </submittedName>
</protein>
<dbReference type="InterPro" id="IPR004509">
    <property type="entry name" value="Competence_ComEA_HhH"/>
</dbReference>
<comment type="caution">
    <text evidence="3">The sequence shown here is derived from an EMBL/GenBank/DDBJ whole genome shotgun (WGS) entry which is preliminary data.</text>
</comment>
<feature type="region of interest" description="Disordered" evidence="1">
    <location>
        <begin position="169"/>
        <end position="195"/>
    </location>
</feature>
<evidence type="ECO:0000256" key="1">
    <source>
        <dbReference type="SAM" id="MobiDB-lite"/>
    </source>
</evidence>
<reference evidence="4" key="1">
    <citation type="submission" date="2016-07" db="EMBL/GenBank/DDBJ databases">
        <authorList>
            <person name="Florea S."/>
            <person name="Webb J.S."/>
            <person name="Jaromczyk J."/>
            <person name="Schardl C.L."/>
        </authorList>
    </citation>
    <scope>NUCLEOTIDE SEQUENCE [LARGE SCALE GENOMIC DNA]</scope>
    <source>
        <strain evidence="4">IPBSL-7</strain>
    </source>
</reference>
<dbReference type="GO" id="GO:0015628">
    <property type="term" value="P:protein secretion by the type II secretion system"/>
    <property type="evidence" value="ECO:0007669"/>
    <property type="project" value="TreeGrafter"/>
</dbReference>
<dbReference type="AlphaFoldDB" id="A0A1C0AKE5"/>
<sequence>MDPQQADEVARARLAYVSAGRPPLGAPRRAAAEPPPDSQAPPRAPTPPPDALGPPRRLTRQHVLVVAVLLLCAVGVAVAALSRSEATEIPVPSATPAVSVAAATPSPPPQMRIHVAGHVATPGVVTLPPGSIVLDAIEAAGGLAPSADPDQLNLAAPVSDGMQILIGSEDQPRGDVRAPGTGSEAGDAAGPGVDLNRATADDLEQLPGIGPVTAEAIIAWREENGPFTVVEELQEVSGIGPKTFEKLQPLVRVG</sequence>
<dbReference type="InterPro" id="IPR010994">
    <property type="entry name" value="RuvA_2-like"/>
</dbReference>
<dbReference type="EMBL" id="MBQD01000023">
    <property type="protein sequence ID" value="OCL33037.1"/>
    <property type="molecule type" value="Genomic_DNA"/>
</dbReference>
<dbReference type="Gene3D" id="1.10.150.310">
    <property type="entry name" value="Tex RuvX-like domain-like"/>
    <property type="match status" value="1"/>
</dbReference>
<dbReference type="InterPro" id="IPR019554">
    <property type="entry name" value="Soluble_ligand-bd"/>
</dbReference>
<organism evidence="3 4">
    <name type="scientific">Tessaracoccus lapidicaptus</name>
    <dbReference type="NCBI Taxonomy" id="1427523"/>
    <lineage>
        <taxon>Bacteria</taxon>
        <taxon>Bacillati</taxon>
        <taxon>Actinomycetota</taxon>
        <taxon>Actinomycetes</taxon>
        <taxon>Propionibacteriales</taxon>
        <taxon>Propionibacteriaceae</taxon>
        <taxon>Tessaracoccus</taxon>
    </lineage>
</organism>
<dbReference type="SUPFAM" id="SSF47781">
    <property type="entry name" value="RuvA domain 2-like"/>
    <property type="match status" value="1"/>
</dbReference>